<reference evidence="3 4" key="1">
    <citation type="submission" date="2018-06" db="EMBL/GenBank/DDBJ databases">
        <title>Three novel Pseudomonas species isolated from symptomatic oak.</title>
        <authorList>
            <person name="Bueno-Gonzalez V."/>
            <person name="Brady C."/>
        </authorList>
    </citation>
    <scope>NUCLEOTIDE SEQUENCE [LARGE SCALE GENOMIC DNA]</scope>
    <source>
        <strain evidence="3 4">P9A</strain>
    </source>
</reference>
<dbReference type="EMBL" id="QJUI01000011">
    <property type="protein sequence ID" value="TBU77907.1"/>
    <property type="molecule type" value="Genomic_DNA"/>
</dbReference>
<dbReference type="InterPro" id="IPR022770">
    <property type="entry name" value="IucA/IucC-like_C"/>
</dbReference>
<name>A0A4Q9QK51_9GAMM</name>
<dbReference type="Pfam" id="PF06276">
    <property type="entry name" value="FhuF"/>
    <property type="match status" value="1"/>
</dbReference>
<protein>
    <submittedName>
        <fullName evidence="3">Siderophore-iron reductase, Fe-S cluster protein</fullName>
    </submittedName>
</protein>
<feature type="domain" description="Ferric siderophore reductase C-terminal" evidence="2">
    <location>
        <begin position="232"/>
        <end position="253"/>
    </location>
</feature>
<proteinExistence type="predicted"/>
<evidence type="ECO:0000259" key="1">
    <source>
        <dbReference type="Pfam" id="PF06276"/>
    </source>
</evidence>
<feature type="domain" description="Aerobactin siderophore biosynthesis IucA/IucC-like C-terminal" evidence="1">
    <location>
        <begin position="68"/>
        <end position="197"/>
    </location>
</feature>
<accession>A0A4Q9QK51</accession>
<dbReference type="Pfam" id="PF11575">
    <property type="entry name" value="FhuF_C"/>
    <property type="match status" value="1"/>
</dbReference>
<evidence type="ECO:0000313" key="3">
    <source>
        <dbReference type="EMBL" id="TBU77907.1"/>
    </source>
</evidence>
<dbReference type="OrthoDB" id="5870636at2"/>
<organism evidence="3 4">
    <name type="scientific">Phytopseudomonas daroniae</name>
    <dbReference type="NCBI Taxonomy" id="2487519"/>
    <lineage>
        <taxon>Bacteria</taxon>
        <taxon>Pseudomonadati</taxon>
        <taxon>Pseudomonadota</taxon>
        <taxon>Gammaproteobacteria</taxon>
        <taxon>Pseudomonadales</taxon>
        <taxon>Pseudomonadaceae</taxon>
        <taxon>Phytopseudomonas</taxon>
    </lineage>
</organism>
<keyword evidence="4" id="KW-1185">Reference proteome</keyword>
<evidence type="ECO:0000259" key="2">
    <source>
        <dbReference type="Pfam" id="PF11575"/>
    </source>
</evidence>
<dbReference type="RefSeq" id="WP_131180588.1">
    <property type="nucleotide sequence ID" value="NZ_QJUI01000011.1"/>
</dbReference>
<comment type="caution">
    <text evidence="3">The sequence shown here is derived from an EMBL/GenBank/DDBJ whole genome shotgun (WGS) entry which is preliminary data.</text>
</comment>
<dbReference type="Proteomes" id="UP000292302">
    <property type="component" value="Unassembled WGS sequence"/>
</dbReference>
<dbReference type="GO" id="GO:0003824">
    <property type="term" value="F:catalytic activity"/>
    <property type="evidence" value="ECO:0007669"/>
    <property type="project" value="UniProtKB-ARBA"/>
</dbReference>
<dbReference type="GO" id="GO:0051537">
    <property type="term" value="F:2 iron, 2 sulfur cluster binding"/>
    <property type="evidence" value="ECO:0007669"/>
    <property type="project" value="InterPro"/>
</dbReference>
<evidence type="ECO:0000313" key="4">
    <source>
        <dbReference type="Proteomes" id="UP000292302"/>
    </source>
</evidence>
<sequence>MSHLHPFTEPEWAMLSGPLRLRSEAERDLPRSLAATELLDESVCVALLDELGPIIISPSRRITASLLGKRLSFLFTGACLYAMSAYDKGLQLSLDNTLIEYGHDAGVWVSSLPLYSLAITRPEPGRRADWRQAVATQLFAGLLQPLWGTFYGVTGVSRRILWENTAVRVYSLYERRLAKLECAETRQRCAEDFRWLTEQAPGSVFGLDYNPLKHFNRPVTLVDDGARAVRFRRTCCFYYQASDPVEYCSTCPLIRPRAAR</sequence>
<dbReference type="InterPro" id="IPR024726">
    <property type="entry name" value="FhuF_C"/>
</dbReference>
<gene>
    <name evidence="3" type="ORF">DNK06_13865</name>
</gene>
<dbReference type="AlphaFoldDB" id="A0A4Q9QK51"/>